<reference evidence="1" key="1">
    <citation type="submission" date="2014-09" db="EMBL/GenBank/DDBJ databases">
        <authorList>
            <person name="Magalhaes I.L.F."/>
            <person name="Oliveira U."/>
            <person name="Santos F.R."/>
            <person name="Vidigal T.H.D.A."/>
            <person name="Brescovit A.D."/>
            <person name="Santos A.J."/>
        </authorList>
    </citation>
    <scope>NUCLEOTIDE SEQUENCE</scope>
    <source>
        <tissue evidence="1">Shoot tissue taken approximately 20 cm above the soil surface</tissue>
    </source>
</reference>
<sequence length="32" mass="3552">MSCFLACSSPLGNLLHWCRFPSICFPNGHISI</sequence>
<dbReference type="EMBL" id="GBRH01275015">
    <property type="protein sequence ID" value="JAD22880.1"/>
    <property type="molecule type" value="Transcribed_RNA"/>
</dbReference>
<proteinExistence type="predicted"/>
<accession>A0A0A8YBP9</accession>
<name>A0A0A8YBP9_ARUDO</name>
<dbReference type="AlphaFoldDB" id="A0A0A8YBP9"/>
<organism evidence="1">
    <name type="scientific">Arundo donax</name>
    <name type="common">Giant reed</name>
    <name type="synonym">Donax arundinaceus</name>
    <dbReference type="NCBI Taxonomy" id="35708"/>
    <lineage>
        <taxon>Eukaryota</taxon>
        <taxon>Viridiplantae</taxon>
        <taxon>Streptophyta</taxon>
        <taxon>Embryophyta</taxon>
        <taxon>Tracheophyta</taxon>
        <taxon>Spermatophyta</taxon>
        <taxon>Magnoliopsida</taxon>
        <taxon>Liliopsida</taxon>
        <taxon>Poales</taxon>
        <taxon>Poaceae</taxon>
        <taxon>PACMAD clade</taxon>
        <taxon>Arundinoideae</taxon>
        <taxon>Arundineae</taxon>
        <taxon>Arundo</taxon>
    </lineage>
</organism>
<evidence type="ECO:0000313" key="1">
    <source>
        <dbReference type="EMBL" id="JAD22880.1"/>
    </source>
</evidence>
<reference evidence="1" key="2">
    <citation type="journal article" date="2015" name="Data Brief">
        <title>Shoot transcriptome of the giant reed, Arundo donax.</title>
        <authorList>
            <person name="Barrero R.A."/>
            <person name="Guerrero F.D."/>
            <person name="Moolhuijzen P."/>
            <person name="Goolsby J.A."/>
            <person name="Tidwell J."/>
            <person name="Bellgard S.E."/>
            <person name="Bellgard M.I."/>
        </authorList>
    </citation>
    <scope>NUCLEOTIDE SEQUENCE</scope>
    <source>
        <tissue evidence="1">Shoot tissue taken approximately 20 cm above the soil surface</tissue>
    </source>
</reference>
<protein>
    <submittedName>
        <fullName evidence="1">Uncharacterized protein</fullName>
    </submittedName>
</protein>